<keyword evidence="1" id="KW-0812">Transmembrane</keyword>
<feature type="transmembrane region" description="Helical" evidence="1">
    <location>
        <begin position="124"/>
        <end position="141"/>
    </location>
</feature>
<feature type="transmembrane region" description="Helical" evidence="1">
    <location>
        <begin position="147"/>
        <end position="164"/>
    </location>
</feature>
<feature type="transmembrane region" description="Helical" evidence="1">
    <location>
        <begin position="75"/>
        <end position="94"/>
    </location>
</feature>
<dbReference type="RefSeq" id="WP_301198126.1">
    <property type="nucleotide sequence ID" value="NZ_JAPDPI010000006.1"/>
</dbReference>
<feature type="transmembrane region" description="Helical" evidence="1">
    <location>
        <begin position="47"/>
        <end position="66"/>
    </location>
</feature>
<evidence type="ECO:0000313" key="3">
    <source>
        <dbReference type="Proteomes" id="UP001207408"/>
    </source>
</evidence>
<reference evidence="2" key="1">
    <citation type="submission" date="2022-10" db="EMBL/GenBank/DDBJ databases">
        <authorList>
            <person name="Yu W.X."/>
        </authorList>
    </citation>
    <scope>NUCLEOTIDE SEQUENCE</scope>
    <source>
        <strain evidence="2">D04</strain>
    </source>
</reference>
<accession>A0AAE3MC80</accession>
<dbReference type="Proteomes" id="UP001207408">
    <property type="component" value="Unassembled WGS sequence"/>
</dbReference>
<sequence length="238" mass="27680">MKGFNLITSSLQDSIVNQPVPTRLELWEDGFRFLDIKVINVVDFTELLVRFVFNTLLIFVVVHFMYAKNSRRKDFYFSYLSIGVIVFLLSFLLNSVKLELGFALGLFAIFGIIRYRTDAIPIKEMTYLFIVIGISVINALANKKVSYAELIITNSVIIFGLWILEKRLMLKQEGSIRLIYEKIENIHALKSEELLFDLKERTGINIKRYEIQKIDFLKDVAEIILYFNVNGKDKKLSE</sequence>
<dbReference type="Pfam" id="PF16316">
    <property type="entry name" value="DUF4956"/>
    <property type="match status" value="1"/>
</dbReference>
<comment type="caution">
    <text evidence="2">The sequence shown here is derived from an EMBL/GenBank/DDBJ whole genome shotgun (WGS) entry which is preliminary data.</text>
</comment>
<gene>
    <name evidence="2" type="ORF">OM074_04650</name>
</gene>
<evidence type="ECO:0000256" key="1">
    <source>
        <dbReference type="SAM" id="Phobius"/>
    </source>
</evidence>
<dbReference type="EMBL" id="JAPDPI010000006">
    <property type="protein sequence ID" value="MCW3804904.1"/>
    <property type="molecule type" value="Genomic_DNA"/>
</dbReference>
<dbReference type="InterPro" id="IPR032531">
    <property type="entry name" value="DUF4956"/>
</dbReference>
<feature type="transmembrane region" description="Helical" evidence="1">
    <location>
        <begin position="100"/>
        <end position="117"/>
    </location>
</feature>
<dbReference type="AlphaFoldDB" id="A0AAE3MC80"/>
<protein>
    <submittedName>
        <fullName evidence="2">DUF4956 domain-containing protein</fullName>
    </submittedName>
</protein>
<evidence type="ECO:0000313" key="2">
    <source>
        <dbReference type="EMBL" id="MCW3804904.1"/>
    </source>
</evidence>
<keyword evidence="1" id="KW-1133">Transmembrane helix</keyword>
<keyword evidence="3" id="KW-1185">Reference proteome</keyword>
<name>A0AAE3MC80_9BACT</name>
<proteinExistence type="predicted"/>
<keyword evidence="1" id="KW-0472">Membrane</keyword>
<organism evidence="2 3">
    <name type="scientific">Plebeiibacterium marinum</name>
    <dbReference type="NCBI Taxonomy" id="2992111"/>
    <lineage>
        <taxon>Bacteria</taxon>
        <taxon>Pseudomonadati</taxon>
        <taxon>Bacteroidota</taxon>
        <taxon>Bacteroidia</taxon>
        <taxon>Marinilabiliales</taxon>
        <taxon>Marinilabiliaceae</taxon>
        <taxon>Plebeiibacterium</taxon>
    </lineage>
</organism>